<feature type="domain" description="YopX protein" evidence="1">
    <location>
        <begin position="5"/>
        <end position="135"/>
    </location>
</feature>
<evidence type="ECO:0000313" key="3">
    <source>
        <dbReference type="Proteomes" id="UP000072530"/>
    </source>
</evidence>
<dbReference type="InterPro" id="IPR010024">
    <property type="entry name" value="CHP16711"/>
</dbReference>
<dbReference type="SUPFAM" id="SSF159006">
    <property type="entry name" value="YopX-like"/>
    <property type="match status" value="1"/>
</dbReference>
<accession>A0A116LFY4</accession>
<reference evidence="2 3" key="1">
    <citation type="submission" date="2016-02" db="EMBL/GenBank/DDBJ databases">
        <authorList>
            <consortium name="Pathogen Informatics"/>
        </authorList>
    </citation>
    <scope>NUCLEOTIDE SEQUENCE [LARGE SCALE GENOMIC DNA]</scope>
    <source>
        <strain evidence="2 3">LSS31</strain>
    </source>
</reference>
<dbReference type="AlphaFoldDB" id="A0A116LFY4"/>
<name>A0A116LFY4_STRSU</name>
<dbReference type="RefSeq" id="WP_052506829.1">
    <property type="nucleotide sequence ID" value="NZ_CEEV01000020.1"/>
</dbReference>
<gene>
    <name evidence="2" type="ORF">ERS132393_01597</name>
</gene>
<dbReference type="EMBL" id="FIGG01000007">
    <property type="protein sequence ID" value="CYU90252.1"/>
    <property type="molecule type" value="Genomic_DNA"/>
</dbReference>
<evidence type="ECO:0000313" key="2">
    <source>
        <dbReference type="EMBL" id="CYU90252.1"/>
    </source>
</evidence>
<dbReference type="InterPro" id="IPR019096">
    <property type="entry name" value="YopX_protein"/>
</dbReference>
<dbReference type="Gene3D" id="2.30.30.290">
    <property type="entry name" value="YopX-like domains"/>
    <property type="match status" value="1"/>
</dbReference>
<evidence type="ECO:0000259" key="1">
    <source>
        <dbReference type="Pfam" id="PF09643"/>
    </source>
</evidence>
<dbReference type="Pfam" id="PF09643">
    <property type="entry name" value="YopX"/>
    <property type="match status" value="1"/>
</dbReference>
<sequence>MVVPKFRFWYREKGCFVDDSLYLDSLGNVYRDVTVDFFGPKAIENPIRPLEYIEVMQSTGLFDKNGKEIFEGDVVLENGWRKVAVSFGTQEIEENFGDKRIFQGFNLYLGGGYPEAVMSKHEIIGNIYENPELVEG</sequence>
<protein>
    <submittedName>
        <fullName evidence="2">YopX protein</fullName>
    </submittedName>
</protein>
<proteinExistence type="predicted"/>
<dbReference type="Proteomes" id="UP000072530">
    <property type="component" value="Unassembled WGS sequence"/>
</dbReference>
<dbReference type="InterPro" id="IPR023385">
    <property type="entry name" value="YopX-like_C"/>
</dbReference>
<organism evidence="2 3">
    <name type="scientific">Streptococcus suis</name>
    <dbReference type="NCBI Taxonomy" id="1307"/>
    <lineage>
        <taxon>Bacteria</taxon>
        <taxon>Bacillati</taxon>
        <taxon>Bacillota</taxon>
        <taxon>Bacilli</taxon>
        <taxon>Lactobacillales</taxon>
        <taxon>Streptococcaceae</taxon>
        <taxon>Streptococcus</taxon>
    </lineage>
</organism>
<dbReference type="NCBIfam" id="TIGR01671">
    <property type="entry name" value="phage_TIGR01671"/>
    <property type="match status" value="1"/>
</dbReference>